<comment type="caution">
    <text evidence="2">The sequence shown here is derived from an EMBL/GenBank/DDBJ whole genome shotgun (WGS) entry which is preliminary data.</text>
</comment>
<keyword evidence="3" id="KW-1185">Reference proteome</keyword>
<reference evidence="2" key="1">
    <citation type="submission" date="2020-08" db="EMBL/GenBank/DDBJ databases">
        <title>Genome public.</title>
        <authorList>
            <person name="Liu C."/>
            <person name="Sun Q."/>
        </authorList>
    </citation>
    <scope>NUCLEOTIDE SEQUENCE</scope>
    <source>
        <strain evidence="2">BX15</strain>
    </source>
</reference>
<sequence length="315" mass="32399">MHYIGIDLGGTSIKGAVVTEGGTILKEASCPTQRELGPEHVAREIAGLITALAEGYDPQAIGGVGVGCPGIVEDHSGIVRYSANLHWENFDLRAAVQKYSGYTVRLANDANAAALGEVVAGCAQNVDSAVILTLGTGVGSGVVLNGKILTGCTGGAAELGHMVVEDGGALCACGRKGCFETYASATGLIRMAKEAMAQHPESLLHATAAEVGDVNGQTIFRAKEQGDPTAVAVVERYIHYLSVGIANVINCFYPEVVALSGGIANQGEALLAPLREAVAPQVYGNQYLQTHTRILGCTLGYHAGIIGAAMLPTAL</sequence>
<evidence type="ECO:0000313" key="3">
    <source>
        <dbReference type="Proteomes" id="UP000620327"/>
    </source>
</evidence>
<dbReference type="EMBL" id="JACOQI010000006">
    <property type="protein sequence ID" value="MBC5770180.1"/>
    <property type="molecule type" value="Genomic_DNA"/>
</dbReference>
<organism evidence="2 3">
    <name type="scientific">Dysosmobacter segnis</name>
    <dbReference type="NCBI Taxonomy" id="2763042"/>
    <lineage>
        <taxon>Bacteria</taxon>
        <taxon>Bacillati</taxon>
        <taxon>Bacillota</taxon>
        <taxon>Clostridia</taxon>
        <taxon>Eubacteriales</taxon>
        <taxon>Oscillospiraceae</taxon>
        <taxon>Dysosmobacter</taxon>
    </lineage>
</organism>
<dbReference type="SUPFAM" id="SSF53067">
    <property type="entry name" value="Actin-like ATPase domain"/>
    <property type="match status" value="1"/>
</dbReference>
<dbReference type="AlphaFoldDB" id="A0A923S709"/>
<proteinExistence type="inferred from homology"/>
<dbReference type="Pfam" id="PF00480">
    <property type="entry name" value="ROK"/>
    <property type="match status" value="1"/>
</dbReference>
<comment type="similarity">
    <text evidence="1">Belongs to the ROK (NagC/XylR) family.</text>
</comment>
<dbReference type="InterPro" id="IPR049874">
    <property type="entry name" value="ROK_cs"/>
</dbReference>
<accession>A0A923S709</accession>
<protein>
    <submittedName>
        <fullName evidence="2">ROK family protein</fullName>
    </submittedName>
</protein>
<gene>
    <name evidence="2" type="ORF">H8Z83_07580</name>
</gene>
<dbReference type="InterPro" id="IPR000600">
    <property type="entry name" value="ROK"/>
</dbReference>
<dbReference type="PROSITE" id="PS01125">
    <property type="entry name" value="ROK"/>
    <property type="match status" value="1"/>
</dbReference>
<dbReference type="RefSeq" id="WP_187014475.1">
    <property type="nucleotide sequence ID" value="NZ_JACOQI010000006.1"/>
</dbReference>
<dbReference type="InterPro" id="IPR043129">
    <property type="entry name" value="ATPase_NBD"/>
</dbReference>
<evidence type="ECO:0000256" key="1">
    <source>
        <dbReference type="ARBA" id="ARBA00006479"/>
    </source>
</evidence>
<evidence type="ECO:0000313" key="2">
    <source>
        <dbReference type="EMBL" id="MBC5770180.1"/>
    </source>
</evidence>
<dbReference type="PANTHER" id="PTHR18964:SF149">
    <property type="entry name" value="BIFUNCTIONAL UDP-N-ACETYLGLUCOSAMINE 2-EPIMERASE_N-ACETYLMANNOSAMINE KINASE"/>
    <property type="match status" value="1"/>
</dbReference>
<dbReference type="Gene3D" id="3.30.420.40">
    <property type="match status" value="2"/>
</dbReference>
<name>A0A923S709_9FIRM</name>
<dbReference type="PANTHER" id="PTHR18964">
    <property type="entry name" value="ROK (REPRESSOR, ORF, KINASE) FAMILY"/>
    <property type="match status" value="1"/>
</dbReference>
<dbReference type="Proteomes" id="UP000620327">
    <property type="component" value="Unassembled WGS sequence"/>
</dbReference>